<keyword evidence="2" id="KW-1185">Reference proteome</keyword>
<evidence type="ECO:0000313" key="1">
    <source>
        <dbReference type="EMBL" id="SFI03391.1"/>
    </source>
</evidence>
<dbReference type="Proteomes" id="UP000198649">
    <property type="component" value="Unassembled WGS sequence"/>
</dbReference>
<reference evidence="1 2" key="1">
    <citation type="submission" date="2016-10" db="EMBL/GenBank/DDBJ databases">
        <authorList>
            <person name="de Groot N.N."/>
        </authorList>
    </citation>
    <scope>NUCLEOTIDE SEQUENCE [LARGE SCALE GENOMIC DNA]</scope>
    <source>
        <strain evidence="1 2">CGMCC 1.11156</strain>
    </source>
</reference>
<protein>
    <submittedName>
        <fullName evidence="1">Uncharacterized protein</fullName>
    </submittedName>
</protein>
<accession>A0A1I3EXW2</accession>
<organism evidence="1 2">
    <name type="scientific">Nocardioides psychrotolerans</name>
    <dbReference type="NCBI Taxonomy" id="1005945"/>
    <lineage>
        <taxon>Bacteria</taxon>
        <taxon>Bacillati</taxon>
        <taxon>Actinomycetota</taxon>
        <taxon>Actinomycetes</taxon>
        <taxon>Propionibacteriales</taxon>
        <taxon>Nocardioidaceae</taxon>
        <taxon>Nocardioides</taxon>
    </lineage>
</organism>
<dbReference type="AlphaFoldDB" id="A0A1I3EXW2"/>
<proteinExistence type="predicted"/>
<sequence>MSKKRQSAWRVAVRRSDGSTLYYAERTSRQGQSEWTPRVNQAHVFATENEAAAFAGSCSTNADAIEYLVQRV</sequence>
<dbReference type="EMBL" id="FOQG01000004">
    <property type="protein sequence ID" value="SFI03391.1"/>
    <property type="molecule type" value="Genomic_DNA"/>
</dbReference>
<evidence type="ECO:0000313" key="2">
    <source>
        <dbReference type="Proteomes" id="UP000198649"/>
    </source>
</evidence>
<gene>
    <name evidence="1" type="ORF">SAMN05216561_104107</name>
</gene>
<name>A0A1I3EXW2_9ACTN</name>